<keyword evidence="10" id="KW-1185">Reference proteome</keyword>
<proteinExistence type="inferred from homology"/>
<dbReference type="SUPFAM" id="SSF64167">
    <property type="entry name" value="SurE-like"/>
    <property type="match status" value="1"/>
</dbReference>
<comment type="similarity">
    <text evidence="2 7">Belongs to the SurE nucleotidase family.</text>
</comment>
<evidence type="ECO:0000313" key="9">
    <source>
        <dbReference type="EMBL" id="AEF84276.1"/>
    </source>
</evidence>
<protein>
    <recommendedName>
        <fullName evidence="7">5'-nucleotidase SurE</fullName>
        <ecNumber evidence="7">3.1.3.5</ecNumber>
    </recommendedName>
    <alternativeName>
        <fullName evidence="7">Nucleoside 5'-monophosphate phosphohydrolase</fullName>
    </alternativeName>
</protein>
<keyword evidence="4 7" id="KW-0479">Metal-binding</keyword>
<dbReference type="PANTHER" id="PTHR30457">
    <property type="entry name" value="5'-NUCLEOTIDASE SURE"/>
    <property type="match status" value="1"/>
</dbReference>
<feature type="binding site" evidence="7">
    <location>
        <position position="93"/>
    </location>
    <ligand>
        <name>a divalent metal cation</name>
        <dbReference type="ChEBI" id="CHEBI:60240"/>
    </ligand>
</feature>
<dbReference type="GO" id="GO:0004309">
    <property type="term" value="F:exopolyphosphatase activity"/>
    <property type="evidence" value="ECO:0007669"/>
    <property type="project" value="TreeGrafter"/>
</dbReference>
<dbReference type="RefSeq" id="WP_015707434.1">
    <property type="nucleotide sequence ID" value="NC_015578.1"/>
</dbReference>
<evidence type="ECO:0000256" key="3">
    <source>
        <dbReference type="ARBA" id="ARBA00022490"/>
    </source>
</evidence>
<dbReference type="Proteomes" id="UP000009223">
    <property type="component" value="Chromosome"/>
</dbReference>
<evidence type="ECO:0000256" key="7">
    <source>
        <dbReference type="HAMAP-Rule" id="MF_00060"/>
    </source>
</evidence>
<dbReference type="HAMAP" id="MF_00060">
    <property type="entry name" value="SurE"/>
    <property type="match status" value="1"/>
</dbReference>
<evidence type="ECO:0000256" key="1">
    <source>
        <dbReference type="ARBA" id="ARBA00000815"/>
    </source>
</evidence>
<evidence type="ECO:0000256" key="6">
    <source>
        <dbReference type="ARBA" id="ARBA00022801"/>
    </source>
</evidence>
<dbReference type="EC" id="3.1.3.5" evidence="7"/>
<dbReference type="Pfam" id="PF01975">
    <property type="entry name" value="SurE"/>
    <property type="match status" value="1"/>
</dbReference>
<feature type="binding site" evidence="7">
    <location>
        <position position="8"/>
    </location>
    <ligand>
        <name>a divalent metal cation</name>
        <dbReference type="ChEBI" id="CHEBI:60240"/>
    </ligand>
</feature>
<dbReference type="GO" id="GO:0008254">
    <property type="term" value="F:3'-nucleotidase activity"/>
    <property type="evidence" value="ECO:0007669"/>
    <property type="project" value="TreeGrafter"/>
</dbReference>
<reference evidence="10" key="1">
    <citation type="submission" date="2009-12" db="EMBL/GenBank/DDBJ databases">
        <title>Complete sequence of Treponema primitia strain ZAS-2.</title>
        <authorList>
            <person name="Tetu S.G."/>
            <person name="Matson E."/>
            <person name="Ren Q."/>
            <person name="Seshadri R."/>
            <person name="Elbourne L."/>
            <person name="Hassan K.A."/>
            <person name="Durkin A."/>
            <person name="Radune D."/>
            <person name="Mohamoud Y."/>
            <person name="Shay R."/>
            <person name="Jin S."/>
            <person name="Zhang X."/>
            <person name="Lucey K."/>
            <person name="Ballor N.R."/>
            <person name="Ottesen E."/>
            <person name="Rosenthal R."/>
            <person name="Allen A."/>
            <person name="Leadbetter J.R."/>
            <person name="Paulsen I.T."/>
        </authorList>
    </citation>
    <scope>NUCLEOTIDE SEQUENCE [LARGE SCALE GENOMIC DNA]</scope>
    <source>
        <strain evidence="10">ATCC BAA-887 / DSM 12427 / ZAS-2</strain>
    </source>
</reference>
<keyword evidence="5 7" id="KW-0547">Nucleotide-binding</keyword>
<dbReference type="GO" id="GO:0008253">
    <property type="term" value="F:5'-nucleotidase activity"/>
    <property type="evidence" value="ECO:0007669"/>
    <property type="project" value="UniProtKB-UniRule"/>
</dbReference>
<feature type="domain" description="Survival protein SurE-like phosphatase/nucleotidase" evidence="8">
    <location>
        <begin position="3"/>
        <end position="168"/>
    </location>
</feature>
<name>F5YPY9_TREPZ</name>
<dbReference type="AlphaFoldDB" id="F5YPY9"/>
<dbReference type="STRING" id="545694.TREPR_2800"/>
<feature type="binding site" evidence="7">
    <location>
        <position position="41"/>
    </location>
    <ligand>
        <name>a divalent metal cation</name>
        <dbReference type="ChEBI" id="CHEBI:60240"/>
    </ligand>
</feature>
<organism evidence="9 10">
    <name type="scientific">Treponema primitia (strain ATCC BAA-887 / DSM 12427 / ZAS-2)</name>
    <dbReference type="NCBI Taxonomy" id="545694"/>
    <lineage>
        <taxon>Bacteria</taxon>
        <taxon>Pseudomonadati</taxon>
        <taxon>Spirochaetota</taxon>
        <taxon>Spirochaetia</taxon>
        <taxon>Spirochaetales</taxon>
        <taxon>Treponemataceae</taxon>
        <taxon>Treponema</taxon>
    </lineage>
</organism>
<dbReference type="EMBL" id="CP001843">
    <property type="protein sequence ID" value="AEF84276.1"/>
    <property type="molecule type" value="Genomic_DNA"/>
</dbReference>
<reference evidence="9 10" key="2">
    <citation type="journal article" date="2011" name="ISME J.">
        <title>RNA-seq reveals cooperative metabolic interactions between two termite-gut spirochete species in co-culture.</title>
        <authorList>
            <person name="Rosenthal A.Z."/>
            <person name="Matson E.G."/>
            <person name="Eldar A."/>
            <person name="Leadbetter J.R."/>
        </authorList>
    </citation>
    <scope>NUCLEOTIDE SEQUENCE [LARGE SCALE GENOMIC DNA]</scope>
    <source>
        <strain evidence="10">ATCC BAA-887 / DSM 12427 / ZAS-2</strain>
    </source>
</reference>
<comment type="cofactor">
    <cofactor evidence="7">
        <name>a divalent metal cation</name>
        <dbReference type="ChEBI" id="CHEBI:60240"/>
    </cofactor>
    <text evidence="7">Binds 1 divalent metal cation per subunit.</text>
</comment>
<dbReference type="PANTHER" id="PTHR30457:SF12">
    <property type="entry name" value="5'_3'-NUCLEOTIDASE SURE"/>
    <property type="match status" value="1"/>
</dbReference>
<dbReference type="GO" id="GO:0000166">
    <property type="term" value="F:nucleotide binding"/>
    <property type="evidence" value="ECO:0007669"/>
    <property type="project" value="UniProtKB-KW"/>
</dbReference>
<dbReference type="Gene3D" id="3.40.1210.10">
    <property type="entry name" value="Survival protein SurE-like phosphatase/nucleotidase"/>
    <property type="match status" value="1"/>
</dbReference>
<evidence type="ECO:0000259" key="8">
    <source>
        <dbReference type="Pfam" id="PF01975"/>
    </source>
</evidence>
<feature type="binding site" evidence="7">
    <location>
        <position position="9"/>
    </location>
    <ligand>
        <name>a divalent metal cation</name>
        <dbReference type="ChEBI" id="CHEBI:60240"/>
    </ligand>
</feature>
<dbReference type="eggNOG" id="COG0496">
    <property type="taxonomic scope" value="Bacteria"/>
</dbReference>
<evidence type="ECO:0000256" key="5">
    <source>
        <dbReference type="ARBA" id="ARBA00022741"/>
    </source>
</evidence>
<evidence type="ECO:0000313" key="10">
    <source>
        <dbReference type="Proteomes" id="UP000009223"/>
    </source>
</evidence>
<dbReference type="GO" id="GO:0005737">
    <property type="term" value="C:cytoplasm"/>
    <property type="evidence" value="ECO:0007669"/>
    <property type="project" value="UniProtKB-SubCell"/>
</dbReference>
<gene>
    <name evidence="7" type="primary">surE</name>
    <name evidence="9" type="ordered locus">TREPR_2800</name>
</gene>
<dbReference type="InterPro" id="IPR036523">
    <property type="entry name" value="SurE-like_sf"/>
</dbReference>
<accession>F5YPY9</accession>
<comment type="catalytic activity">
    <reaction evidence="1 7">
        <text>a ribonucleoside 5'-phosphate + H2O = a ribonucleoside + phosphate</text>
        <dbReference type="Rhea" id="RHEA:12484"/>
        <dbReference type="ChEBI" id="CHEBI:15377"/>
        <dbReference type="ChEBI" id="CHEBI:18254"/>
        <dbReference type="ChEBI" id="CHEBI:43474"/>
        <dbReference type="ChEBI" id="CHEBI:58043"/>
        <dbReference type="EC" id="3.1.3.5"/>
    </reaction>
</comment>
<dbReference type="OrthoDB" id="9780815at2"/>
<keyword evidence="6 7" id="KW-0378">Hydrolase</keyword>
<sequence length="260" mass="28172">MNILLTNDDGISCEGLLRLADALRELKQHTIYVLAPDRERSGVSNCISFYDSIRIRDLGNNTWTCSGTPADCALLGILGALPVKPDLVVSGINAGANLGTDLVYSGTAAAARQAALHGIPAIALSLVIHEGPVFWEPAVAYARDHLEELIAFWKEDTFVNVNFPNSPSYTAPPVLSFPSRRRYQDSLTSFDAPDGYRYCFVKGSGVVVEDELDSDSDAVSRNRVSMSPVFIHPVVLRDICSHAPEHSITSARSAVVNGKR</sequence>
<comment type="function">
    <text evidence="7">Nucleotidase that shows phosphatase activity on nucleoside 5'-monophosphates.</text>
</comment>
<dbReference type="KEGG" id="tpi:TREPR_2800"/>
<comment type="subcellular location">
    <subcellularLocation>
        <location evidence="7">Cytoplasm</location>
    </subcellularLocation>
</comment>
<keyword evidence="3 7" id="KW-0963">Cytoplasm</keyword>
<evidence type="ECO:0000256" key="2">
    <source>
        <dbReference type="ARBA" id="ARBA00011062"/>
    </source>
</evidence>
<dbReference type="InterPro" id="IPR030048">
    <property type="entry name" value="SurE"/>
</dbReference>
<dbReference type="NCBIfam" id="TIGR00087">
    <property type="entry name" value="surE"/>
    <property type="match status" value="1"/>
</dbReference>
<dbReference type="InterPro" id="IPR002828">
    <property type="entry name" value="SurE-like_Pase/nucleotidase"/>
</dbReference>
<dbReference type="GO" id="GO:0046872">
    <property type="term" value="F:metal ion binding"/>
    <property type="evidence" value="ECO:0007669"/>
    <property type="project" value="UniProtKB-UniRule"/>
</dbReference>
<evidence type="ECO:0000256" key="4">
    <source>
        <dbReference type="ARBA" id="ARBA00022723"/>
    </source>
</evidence>
<dbReference type="HOGENOM" id="CLU_045192_1_2_12"/>